<dbReference type="InterPro" id="IPR010994">
    <property type="entry name" value="RuvA_2-like"/>
</dbReference>
<evidence type="ECO:0000313" key="2">
    <source>
        <dbReference type="Proteomes" id="UP000287701"/>
    </source>
</evidence>
<dbReference type="EMBL" id="CP035107">
    <property type="protein sequence ID" value="QAR30615.1"/>
    <property type="molecule type" value="Genomic_DNA"/>
</dbReference>
<evidence type="ECO:0000313" key="1">
    <source>
        <dbReference type="EMBL" id="QAR30615.1"/>
    </source>
</evidence>
<sequence>MKDFFQHFSVSKEQRGAFIALSLLVIVGLLGLEFIPQFLPEGSVSPLPAEVQNYLAQTENIEQKAPKVHLEKFNPNALDAAGFQELGFSKKQAEIIVKYRYSLGGNFSTPEDFAKCFVVSEKKFQELLPYIQLRKVAVSAELKTPKTFREQKRPEISKFNPNSLDQKGWEKLGFSEKQAQTIIKYRDKILGGKFENLQQIKDCYVINDFKFNQIKNYIILPQKAEEKHQEKQENSRLYPNAMTLKDWLKIGFNEVDAKNILKFRSFMGGFHSVEDLEKLKINNVELLTQLKNQYILEFD</sequence>
<evidence type="ECO:0008006" key="3">
    <source>
        <dbReference type="Google" id="ProtNLM"/>
    </source>
</evidence>
<dbReference type="OrthoDB" id="981124at2"/>
<organism evidence="1 2">
    <name type="scientific">Ornithobacterium rhinotracheale</name>
    <dbReference type="NCBI Taxonomy" id="28251"/>
    <lineage>
        <taxon>Bacteria</taxon>
        <taxon>Pseudomonadati</taxon>
        <taxon>Bacteroidota</taxon>
        <taxon>Flavobacteriia</taxon>
        <taxon>Flavobacteriales</taxon>
        <taxon>Weeksellaceae</taxon>
        <taxon>Ornithobacterium</taxon>
    </lineage>
</organism>
<protein>
    <recommendedName>
        <fullName evidence="3">Helix-hairpin-helix domain-containing protein</fullName>
    </recommendedName>
</protein>
<accession>A0A3R6AU46</accession>
<dbReference type="AlphaFoldDB" id="A0A3R6AU46"/>
<proteinExistence type="predicted"/>
<dbReference type="RefSeq" id="WP_128501096.1">
    <property type="nucleotide sequence ID" value="NZ_CP035107.1"/>
</dbReference>
<reference evidence="1 2" key="1">
    <citation type="submission" date="2019-01" db="EMBL/GenBank/DDBJ databases">
        <title>Whole Genome of Ornithobacterium rhinotracheale FARPER-174b.</title>
        <authorList>
            <person name="Tataje-Lavanda L.A."/>
            <person name="Montalvan A."/>
            <person name="Montesinos R."/>
            <person name="Zimic M."/>
            <person name="Fernandez-Sanchez M."/>
            <person name="Fernandez-Diaz M."/>
        </authorList>
    </citation>
    <scope>NUCLEOTIDE SEQUENCE [LARGE SCALE GENOMIC DNA]</scope>
    <source>
        <strain evidence="1 2">FARPER-174b</strain>
    </source>
</reference>
<dbReference type="Proteomes" id="UP000287701">
    <property type="component" value="Chromosome"/>
</dbReference>
<gene>
    <name evidence="1" type="ORF">EQP59_04240</name>
</gene>
<name>A0A3R6AU46_ORNRH</name>
<dbReference type="SUPFAM" id="SSF47781">
    <property type="entry name" value="RuvA domain 2-like"/>
    <property type="match status" value="3"/>
</dbReference>